<reference evidence="10" key="1">
    <citation type="submission" date="2016-11" db="UniProtKB">
        <authorList>
            <consortium name="WormBaseParasite"/>
        </authorList>
    </citation>
    <scope>IDENTIFICATION</scope>
</reference>
<evidence type="ECO:0000313" key="9">
    <source>
        <dbReference type="Proteomes" id="UP000095283"/>
    </source>
</evidence>
<evidence type="ECO:0000256" key="3">
    <source>
        <dbReference type="ARBA" id="ARBA00022475"/>
    </source>
</evidence>
<protein>
    <submittedName>
        <fullName evidence="10">Na/Pi cotransporter</fullName>
    </submittedName>
</protein>
<keyword evidence="4 8" id="KW-0812">Transmembrane</keyword>
<comment type="similarity">
    <text evidence="2">Belongs to the SLC34A transporter family.</text>
</comment>
<dbReference type="InterPro" id="IPR003841">
    <property type="entry name" value="Na/Pi_transpt"/>
</dbReference>
<dbReference type="GO" id="GO:0044341">
    <property type="term" value="P:sodium-dependent phosphate transport"/>
    <property type="evidence" value="ECO:0007669"/>
    <property type="project" value="InterPro"/>
</dbReference>
<dbReference type="GO" id="GO:0016324">
    <property type="term" value="C:apical plasma membrane"/>
    <property type="evidence" value="ECO:0007669"/>
    <property type="project" value="UniProtKB-SubCell"/>
</dbReference>
<accession>A0A1I7X978</accession>
<dbReference type="PANTHER" id="PTHR10010:SF46">
    <property type="entry name" value="SODIUM-DEPENDENT PHOSPHATE TRANSPORT PROTEIN 2B"/>
    <property type="match status" value="1"/>
</dbReference>
<keyword evidence="6 8" id="KW-0472">Membrane</keyword>
<feature type="transmembrane region" description="Helical" evidence="8">
    <location>
        <begin position="225"/>
        <end position="244"/>
    </location>
</feature>
<sequence length="302" mass="34096">MKISNFTNETNTTWSREENNGQKDRWSKLSFNSKLFKPLISTSKKLPFVLTITCRVDRQKHVRVQLPLLLIIWKIRSDILLTKFLMTLSSTSFHSLLMTLKILDSLKLTVIGMNPIADRESQSIVFTSFSSNQVLVLRLAYGHFFIRDRTILGHLSSILHTVVFEALMPQFLPISLTLSAKLSFLRSFNLNCSKARLLNMCESNSIFNSSLTPLVGSGVISLEQMYPLILGANIGGTFSGVLAALTADGSRLEKALHMAVCQVMYNIIGTFMFYLIPWTRKLPIYLARKLGEITDKVKLIVN</sequence>
<proteinExistence type="inferred from homology"/>
<evidence type="ECO:0000256" key="1">
    <source>
        <dbReference type="ARBA" id="ARBA00004424"/>
    </source>
</evidence>
<evidence type="ECO:0000256" key="5">
    <source>
        <dbReference type="ARBA" id="ARBA00022989"/>
    </source>
</evidence>
<evidence type="ECO:0000256" key="7">
    <source>
        <dbReference type="SAM" id="MobiDB-lite"/>
    </source>
</evidence>
<evidence type="ECO:0000313" key="10">
    <source>
        <dbReference type="WBParaSite" id="Hba_13984"/>
    </source>
</evidence>
<dbReference type="Proteomes" id="UP000095283">
    <property type="component" value="Unplaced"/>
</dbReference>
<feature type="region of interest" description="Disordered" evidence="7">
    <location>
        <begin position="1"/>
        <end position="21"/>
    </location>
</feature>
<comment type="subcellular location">
    <subcellularLocation>
        <location evidence="1">Apical cell membrane</location>
        <topology evidence="1">Multi-pass membrane protein</topology>
    </subcellularLocation>
</comment>
<name>A0A1I7X978_HETBA</name>
<dbReference type="WBParaSite" id="Hba_13984">
    <property type="protein sequence ID" value="Hba_13984"/>
    <property type="gene ID" value="Hba_13984"/>
</dbReference>
<dbReference type="PANTHER" id="PTHR10010">
    <property type="entry name" value="SOLUTE CARRIER FAMILY 34 SODIUM PHOSPHATE , MEMBER 2-RELATED"/>
    <property type="match status" value="1"/>
</dbReference>
<keyword evidence="5 8" id="KW-1133">Transmembrane helix</keyword>
<feature type="compositionally biased region" description="Polar residues" evidence="7">
    <location>
        <begin position="1"/>
        <end position="14"/>
    </location>
</feature>
<organism evidence="9 10">
    <name type="scientific">Heterorhabditis bacteriophora</name>
    <name type="common">Entomopathogenic nematode worm</name>
    <dbReference type="NCBI Taxonomy" id="37862"/>
    <lineage>
        <taxon>Eukaryota</taxon>
        <taxon>Metazoa</taxon>
        <taxon>Ecdysozoa</taxon>
        <taxon>Nematoda</taxon>
        <taxon>Chromadorea</taxon>
        <taxon>Rhabditida</taxon>
        <taxon>Rhabditina</taxon>
        <taxon>Rhabditomorpha</taxon>
        <taxon>Strongyloidea</taxon>
        <taxon>Heterorhabditidae</taxon>
        <taxon>Heterorhabditis</taxon>
    </lineage>
</organism>
<evidence type="ECO:0000256" key="4">
    <source>
        <dbReference type="ARBA" id="ARBA00022692"/>
    </source>
</evidence>
<feature type="transmembrane region" description="Helical" evidence="8">
    <location>
        <begin position="256"/>
        <end position="276"/>
    </location>
</feature>
<evidence type="ECO:0000256" key="2">
    <source>
        <dbReference type="ARBA" id="ARBA00005808"/>
    </source>
</evidence>
<evidence type="ECO:0000256" key="8">
    <source>
        <dbReference type="SAM" id="Phobius"/>
    </source>
</evidence>
<keyword evidence="3" id="KW-1003">Cell membrane</keyword>
<evidence type="ECO:0000256" key="6">
    <source>
        <dbReference type="ARBA" id="ARBA00023136"/>
    </source>
</evidence>
<dbReference type="AlphaFoldDB" id="A0A1I7X978"/>
<keyword evidence="9" id="KW-1185">Reference proteome</keyword>
<dbReference type="GO" id="GO:0005436">
    <property type="term" value="F:sodium:phosphate symporter activity"/>
    <property type="evidence" value="ECO:0007669"/>
    <property type="project" value="InterPro"/>
</dbReference>